<evidence type="ECO:0000313" key="1">
    <source>
        <dbReference type="EMBL" id="CAB4167113.1"/>
    </source>
</evidence>
<accession>A0A6J5P6H8</accession>
<dbReference type="EMBL" id="LR796799">
    <property type="protein sequence ID" value="CAB4167113.1"/>
    <property type="molecule type" value="Genomic_DNA"/>
</dbReference>
<sequence length="136" mass="14112">MATSTYLSSPNLTINSVSLQDQCNGLTFTRTIEALESTAFGSGSRVYTAGLENSTLSCDLYLSFAASETYATLKSLVGTQTTVSWSASATSPGTATNPTMTLTGAYLEALPYEMALGALGSLSITFTGGVYSVLEV</sequence>
<gene>
    <name evidence="2" type="ORF">UFOVP1653_6</name>
    <name evidence="1" type="ORF">UFOVP866_6</name>
</gene>
<reference evidence="1" key="1">
    <citation type="submission" date="2020-04" db="EMBL/GenBank/DDBJ databases">
        <authorList>
            <person name="Chiriac C."/>
            <person name="Salcher M."/>
            <person name="Ghai R."/>
            <person name="Kavagutti S V."/>
        </authorList>
    </citation>
    <scope>NUCLEOTIDE SEQUENCE</scope>
</reference>
<dbReference type="EMBL" id="LR797509">
    <property type="protein sequence ID" value="CAB4222027.1"/>
    <property type="molecule type" value="Genomic_DNA"/>
</dbReference>
<name>A0A6J5P6H8_9CAUD</name>
<protein>
    <submittedName>
        <fullName evidence="1">Uncharacterized protein</fullName>
    </submittedName>
</protein>
<proteinExistence type="predicted"/>
<organism evidence="1">
    <name type="scientific">uncultured Caudovirales phage</name>
    <dbReference type="NCBI Taxonomy" id="2100421"/>
    <lineage>
        <taxon>Viruses</taxon>
        <taxon>Duplodnaviria</taxon>
        <taxon>Heunggongvirae</taxon>
        <taxon>Uroviricota</taxon>
        <taxon>Caudoviricetes</taxon>
        <taxon>Peduoviridae</taxon>
        <taxon>Maltschvirus</taxon>
        <taxon>Maltschvirus maltsch</taxon>
    </lineage>
</organism>
<evidence type="ECO:0000313" key="2">
    <source>
        <dbReference type="EMBL" id="CAB4222027.1"/>
    </source>
</evidence>